<protein>
    <submittedName>
        <fullName evidence="1">Uncharacterized protein</fullName>
    </submittedName>
</protein>
<comment type="caution">
    <text evidence="1">The sequence shown here is derived from an EMBL/GenBank/DDBJ whole genome shotgun (WGS) entry which is preliminary data.</text>
</comment>
<sequence>MEAGNVVEYSENIFLMSKLPFHMYDRWRNVVYRLNESHITVKFIDFVNFVKSEAKKATDPTYGNIAMNYSNSRNTNQRQHGQRVSNFCDTAKNTSNEIHCAYCNGTHELGDCKRLIARPREDRITYLKGSSITFCSDKLMRQLGANGKKTQITINTMGNTQTLNTYAINGLQVSSLSMEHMVDLPEVYTKADMTVSKEHIPHRKQLRNGLI</sequence>
<gene>
    <name evidence="1" type="ORF">MEDL_57395</name>
</gene>
<dbReference type="EMBL" id="CAJPWZ010002769">
    <property type="protein sequence ID" value="CAG2245378.1"/>
    <property type="molecule type" value="Genomic_DNA"/>
</dbReference>
<evidence type="ECO:0000313" key="1">
    <source>
        <dbReference type="EMBL" id="CAG2245378.1"/>
    </source>
</evidence>
<organism evidence="1 2">
    <name type="scientific">Mytilus edulis</name>
    <name type="common">Blue mussel</name>
    <dbReference type="NCBI Taxonomy" id="6550"/>
    <lineage>
        <taxon>Eukaryota</taxon>
        <taxon>Metazoa</taxon>
        <taxon>Spiralia</taxon>
        <taxon>Lophotrochozoa</taxon>
        <taxon>Mollusca</taxon>
        <taxon>Bivalvia</taxon>
        <taxon>Autobranchia</taxon>
        <taxon>Pteriomorphia</taxon>
        <taxon>Mytilida</taxon>
        <taxon>Mytiloidea</taxon>
        <taxon>Mytilidae</taxon>
        <taxon>Mytilinae</taxon>
        <taxon>Mytilus</taxon>
    </lineage>
</organism>
<proteinExistence type="predicted"/>
<reference evidence="1" key="1">
    <citation type="submission" date="2021-03" db="EMBL/GenBank/DDBJ databases">
        <authorList>
            <person name="Bekaert M."/>
        </authorList>
    </citation>
    <scope>NUCLEOTIDE SEQUENCE</scope>
</reference>
<dbReference type="Proteomes" id="UP000683360">
    <property type="component" value="Unassembled WGS sequence"/>
</dbReference>
<dbReference type="PANTHER" id="PTHR47331">
    <property type="entry name" value="PHD-TYPE DOMAIN-CONTAINING PROTEIN"/>
    <property type="match status" value="1"/>
</dbReference>
<accession>A0A8S3UGL3</accession>
<dbReference type="AlphaFoldDB" id="A0A8S3UGL3"/>
<name>A0A8S3UGL3_MYTED</name>
<evidence type="ECO:0000313" key="2">
    <source>
        <dbReference type="Proteomes" id="UP000683360"/>
    </source>
</evidence>
<keyword evidence="2" id="KW-1185">Reference proteome</keyword>